<feature type="chain" id="PRO_5045753044" evidence="1">
    <location>
        <begin position="24"/>
        <end position="92"/>
    </location>
</feature>
<evidence type="ECO:0000313" key="2">
    <source>
        <dbReference type="EMBL" id="KAL5109031.1"/>
    </source>
</evidence>
<feature type="signal peptide" evidence="1">
    <location>
        <begin position="1"/>
        <end position="23"/>
    </location>
</feature>
<dbReference type="Proteomes" id="UP001651158">
    <property type="component" value="Unassembled WGS sequence"/>
</dbReference>
<protein>
    <submittedName>
        <fullName evidence="2">Uncharacterized protein</fullName>
    </submittedName>
</protein>
<accession>A0ABR4QHJ8</accession>
<dbReference type="EMBL" id="JAKROA010000003">
    <property type="protein sequence ID" value="KAL5109031.1"/>
    <property type="molecule type" value="Genomic_DNA"/>
</dbReference>
<name>A0ABR4QHJ8_9CEST</name>
<organism evidence="2 3">
    <name type="scientific">Taenia crassiceps</name>
    <dbReference type="NCBI Taxonomy" id="6207"/>
    <lineage>
        <taxon>Eukaryota</taxon>
        <taxon>Metazoa</taxon>
        <taxon>Spiralia</taxon>
        <taxon>Lophotrochozoa</taxon>
        <taxon>Platyhelminthes</taxon>
        <taxon>Cestoda</taxon>
        <taxon>Eucestoda</taxon>
        <taxon>Cyclophyllidea</taxon>
        <taxon>Taeniidae</taxon>
        <taxon>Taenia</taxon>
    </lineage>
</organism>
<evidence type="ECO:0000313" key="3">
    <source>
        <dbReference type="Proteomes" id="UP001651158"/>
    </source>
</evidence>
<reference evidence="2 3" key="1">
    <citation type="journal article" date="2022" name="Front. Cell. Infect. Microbiol.">
        <title>The Genomes of Two Strains of Taenia crassiceps the Animal Model for the Study of Human Cysticercosis.</title>
        <authorList>
            <person name="Bobes R.J."/>
            <person name="Estrada K."/>
            <person name="Rios-Valencia D.G."/>
            <person name="Calderon-Gallegos A."/>
            <person name="de la Torre P."/>
            <person name="Carrero J.C."/>
            <person name="Sanchez-Flores A."/>
            <person name="Laclette J.P."/>
        </authorList>
    </citation>
    <scope>NUCLEOTIDE SEQUENCE [LARGE SCALE GENOMIC DNA]</scope>
    <source>
        <strain evidence="2">WFUcys</strain>
    </source>
</reference>
<evidence type="ECO:0000256" key="1">
    <source>
        <dbReference type="SAM" id="SignalP"/>
    </source>
</evidence>
<gene>
    <name evidence="2" type="ORF">TcWFU_006067</name>
</gene>
<keyword evidence="1" id="KW-0732">Signal</keyword>
<keyword evidence="3" id="KW-1185">Reference proteome</keyword>
<proteinExistence type="predicted"/>
<comment type="caution">
    <text evidence="2">The sequence shown here is derived from an EMBL/GenBank/DDBJ whole genome shotgun (WGS) entry which is preliminary data.</text>
</comment>
<sequence>MQQFELAVIRVSFLFLFIDPETATLVSSDATLAMSSRMIYVDQYYNFRLSDITVTDPEKHPYMKLLYQRLNCPNASRKEATLGKQQQQQQTA</sequence>